<dbReference type="Gene3D" id="3.40.50.1820">
    <property type="entry name" value="alpha/beta hydrolase"/>
    <property type="match status" value="1"/>
</dbReference>
<dbReference type="EMBL" id="JADKCH010000018">
    <property type="protein sequence ID" value="MBK8573454.1"/>
    <property type="molecule type" value="Genomic_DNA"/>
</dbReference>
<dbReference type="Pfam" id="PF00561">
    <property type="entry name" value="Abhydrolase_1"/>
    <property type="match status" value="1"/>
</dbReference>
<name>A0A936K711_9BACT</name>
<evidence type="ECO:0000259" key="1">
    <source>
        <dbReference type="Pfam" id="PF00561"/>
    </source>
</evidence>
<dbReference type="InterPro" id="IPR029058">
    <property type="entry name" value="AB_hydrolase_fold"/>
</dbReference>
<keyword evidence="2" id="KW-0378">Hydrolase</keyword>
<protein>
    <submittedName>
        <fullName evidence="2">Alpha/beta hydrolase</fullName>
    </submittedName>
</protein>
<dbReference type="PRINTS" id="PR00111">
    <property type="entry name" value="ABHYDROLASE"/>
</dbReference>
<dbReference type="PANTHER" id="PTHR45763">
    <property type="entry name" value="HYDROLASE, ALPHA/BETA FOLD FAMILY PROTEIN, EXPRESSED-RELATED"/>
    <property type="match status" value="1"/>
</dbReference>
<proteinExistence type="predicted"/>
<dbReference type="AlphaFoldDB" id="A0A936K711"/>
<dbReference type="SUPFAM" id="SSF53474">
    <property type="entry name" value="alpha/beta-Hydrolases"/>
    <property type="match status" value="1"/>
</dbReference>
<organism evidence="2 3">
    <name type="scientific">Candidatus Geothrix odensensis</name>
    <dbReference type="NCBI Taxonomy" id="2954440"/>
    <lineage>
        <taxon>Bacteria</taxon>
        <taxon>Pseudomonadati</taxon>
        <taxon>Acidobacteriota</taxon>
        <taxon>Holophagae</taxon>
        <taxon>Holophagales</taxon>
        <taxon>Holophagaceae</taxon>
        <taxon>Geothrix</taxon>
    </lineage>
</organism>
<gene>
    <name evidence="2" type="ORF">IPN91_12625</name>
</gene>
<comment type="caution">
    <text evidence="2">The sequence shown here is derived from an EMBL/GenBank/DDBJ whole genome shotgun (WGS) entry which is preliminary data.</text>
</comment>
<dbReference type="Proteomes" id="UP000709959">
    <property type="component" value="Unassembled WGS sequence"/>
</dbReference>
<dbReference type="GO" id="GO:0016787">
    <property type="term" value="F:hydrolase activity"/>
    <property type="evidence" value="ECO:0007669"/>
    <property type="project" value="UniProtKB-KW"/>
</dbReference>
<reference evidence="2 3" key="1">
    <citation type="submission" date="2020-10" db="EMBL/GenBank/DDBJ databases">
        <title>Connecting structure to function with the recovery of over 1000 high-quality activated sludge metagenome-assembled genomes encoding full-length rRNA genes using long-read sequencing.</title>
        <authorList>
            <person name="Singleton C.M."/>
            <person name="Petriglieri F."/>
            <person name="Kristensen J.M."/>
            <person name="Kirkegaard R.H."/>
            <person name="Michaelsen T.Y."/>
            <person name="Andersen M.H."/>
            <person name="Karst S.M."/>
            <person name="Dueholm M.S."/>
            <person name="Nielsen P.H."/>
            <person name="Albertsen M."/>
        </authorList>
    </citation>
    <scope>NUCLEOTIDE SEQUENCE [LARGE SCALE GENOMIC DNA]</scope>
    <source>
        <strain evidence="2">OdNE_18-Q3-R46-58_MAXAC.008</strain>
    </source>
</reference>
<dbReference type="InterPro" id="IPR000073">
    <property type="entry name" value="AB_hydrolase_1"/>
</dbReference>
<feature type="domain" description="AB hydrolase-1" evidence="1">
    <location>
        <begin position="46"/>
        <end position="206"/>
    </location>
</feature>
<dbReference type="PANTHER" id="PTHR45763:SF46">
    <property type="entry name" value="AB HYDROLASE-1 DOMAIN-CONTAINING PROTEIN"/>
    <property type="match status" value="1"/>
</dbReference>
<sequence length="211" mass="22648">MDCVGRKVSVPPGRHSGARVRIEQHLHLPDGRTLAYAEFGRPEGFPVLYFHGSPSSRLEPLLLGDDAFIRLGLRGIAPDRPGMGGSDFQAGRGFSHLPADVSALADALGLKRFAVLGNSGGGPYAAVCAARIPERLSAAVIVSGGWRMDWAEARRNLPFVNRLVLRLARSAPLLLSPLFSAMGGVQGGRGRELAWLPWREEWPPGCRPPGS</sequence>
<evidence type="ECO:0000313" key="3">
    <source>
        <dbReference type="Proteomes" id="UP000709959"/>
    </source>
</evidence>
<evidence type="ECO:0000313" key="2">
    <source>
        <dbReference type="EMBL" id="MBK8573454.1"/>
    </source>
</evidence>
<accession>A0A936K711</accession>